<evidence type="ECO:0000313" key="10">
    <source>
        <dbReference type="Proteomes" id="UP000272942"/>
    </source>
</evidence>
<evidence type="ECO:0000256" key="4">
    <source>
        <dbReference type="ARBA" id="ARBA00022741"/>
    </source>
</evidence>
<dbReference type="EC" id="6.1.1.4" evidence="2"/>
<feature type="domain" description="Aminoacyl-tRNA synthetase class Ia" evidence="8">
    <location>
        <begin position="6"/>
        <end position="39"/>
    </location>
</feature>
<dbReference type="OrthoDB" id="15954at2759"/>
<dbReference type="SUPFAM" id="SSF52374">
    <property type="entry name" value="Nucleotidylyl transferase"/>
    <property type="match status" value="1"/>
</dbReference>
<dbReference type="InterPro" id="IPR002302">
    <property type="entry name" value="Leu-tRNA-ligase"/>
</dbReference>
<evidence type="ECO:0000259" key="8">
    <source>
        <dbReference type="Pfam" id="PF00133"/>
    </source>
</evidence>
<organism evidence="9 10">
    <name type="scientific">Echinostoma caproni</name>
    <dbReference type="NCBI Taxonomy" id="27848"/>
    <lineage>
        <taxon>Eukaryota</taxon>
        <taxon>Metazoa</taxon>
        <taxon>Spiralia</taxon>
        <taxon>Lophotrochozoa</taxon>
        <taxon>Platyhelminthes</taxon>
        <taxon>Trematoda</taxon>
        <taxon>Digenea</taxon>
        <taxon>Plagiorchiida</taxon>
        <taxon>Echinostomata</taxon>
        <taxon>Echinostomatoidea</taxon>
        <taxon>Echinostomatidae</taxon>
        <taxon>Echinostoma</taxon>
    </lineage>
</organism>
<evidence type="ECO:0000256" key="6">
    <source>
        <dbReference type="ARBA" id="ARBA00022917"/>
    </source>
</evidence>
<sequence>MNMEWDKMSKSKLNGVDPTEVVERHGIEIVRLTMLANVGPHRARKWQENDGEDFVDSVPSGLAEVKNKKLTDEEYTRVKPTQGPIPLFCGRPKLHKPDVPLQPIVASTTAPNYNLAKYLFQLLRLFLPANQNNAKSPTTFLERIKGLTIEPDEVMVSFDVTSQFTNISKQMAIEMMRGVIAWQSKLLRLGRNLVEWARDQITNDDDDGGGGEGWQLLIGPAQDPLWSEGSDGSSPNFRQTHEHTVRLVNFYYDETFVLSAAIARLQETTESLRKAAVSAGGPGPRSFIYFRTFSDLIVMLTPLAPVLSCELWSNLQLACQMQPPSAILHSQLSRLHTSQSDWTLHWPYDLTKSVLDQPFPVISDSVGDADIKIGDKENKRGEGEKS</sequence>
<gene>
    <name evidence="9" type="ORF">ECPE_LOCUS5045</name>
</gene>
<dbReference type="GO" id="GO:0005739">
    <property type="term" value="C:mitochondrion"/>
    <property type="evidence" value="ECO:0007669"/>
    <property type="project" value="TreeGrafter"/>
</dbReference>
<evidence type="ECO:0000256" key="1">
    <source>
        <dbReference type="ARBA" id="ARBA00005594"/>
    </source>
</evidence>
<keyword evidence="3" id="KW-0436">Ligase</keyword>
<dbReference type="SUPFAM" id="SSF47323">
    <property type="entry name" value="Anticodon-binding domain of a subclass of class I aminoacyl-tRNA synthetases"/>
    <property type="match status" value="1"/>
</dbReference>
<dbReference type="GO" id="GO:0032543">
    <property type="term" value="P:mitochondrial translation"/>
    <property type="evidence" value="ECO:0007669"/>
    <property type="project" value="TreeGrafter"/>
</dbReference>
<evidence type="ECO:0000256" key="2">
    <source>
        <dbReference type="ARBA" id="ARBA00013164"/>
    </source>
</evidence>
<dbReference type="InterPro" id="IPR009080">
    <property type="entry name" value="tRNAsynth_Ia_anticodon-bd"/>
</dbReference>
<keyword evidence="7" id="KW-0030">Aminoacyl-tRNA synthetase</keyword>
<dbReference type="Gene3D" id="1.10.730.10">
    <property type="entry name" value="Isoleucyl-tRNA Synthetase, Domain 1"/>
    <property type="match status" value="2"/>
</dbReference>
<keyword evidence="4" id="KW-0547">Nucleotide-binding</keyword>
<keyword evidence="10" id="KW-1185">Reference proteome</keyword>
<dbReference type="GO" id="GO:0005524">
    <property type="term" value="F:ATP binding"/>
    <property type="evidence" value="ECO:0007669"/>
    <property type="project" value="UniProtKB-KW"/>
</dbReference>
<dbReference type="Pfam" id="PF00133">
    <property type="entry name" value="tRNA-synt_1"/>
    <property type="match status" value="1"/>
</dbReference>
<dbReference type="GO" id="GO:0004823">
    <property type="term" value="F:leucine-tRNA ligase activity"/>
    <property type="evidence" value="ECO:0007669"/>
    <property type="project" value="UniProtKB-EC"/>
</dbReference>
<proteinExistence type="inferred from homology"/>
<dbReference type="PANTHER" id="PTHR43740:SF2">
    <property type="entry name" value="LEUCINE--TRNA LIGASE, MITOCHONDRIAL"/>
    <property type="match status" value="1"/>
</dbReference>
<reference evidence="9 10" key="1">
    <citation type="submission" date="2018-11" db="EMBL/GenBank/DDBJ databases">
        <authorList>
            <consortium name="Pathogen Informatics"/>
        </authorList>
    </citation>
    <scope>NUCLEOTIDE SEQUENCE [LARGE SCALE GENOMIC DNA]</scope>
    <source>
        <strain evidence="9 10">Egypt</strain>
    </source>
</reference>
<name>A0A3P8G8E2_9TREM</name>
<dbReference type="InterPro" id="IPR002300">
    <property type="entry name" value="aa-tRNA-synth_Ia"/>
</dbReference>
<dbReference type="GO" id="GO:0006429">
    <property type="term" value="P:leucyl-tRNA aminoacylation"/>
    <property type="evidence" value="ECO:0007669"/>
    <property type="project" value="InterPro"/>
</dbReference>
<dbReference type="Proteomes" id="UP000272942">
    <property type="component" value="Unassembled WGS sequence"/>
</dbReference>
<accession>A0A3P8G8E2</accession>
<keyword evidence="5" id="KW-0067">ATP-binding</keyword>
<dbReference type="PANTHER" id="PTHR43740">
    <property type="entry name" value="LEUCYL-TRNA SYNTHETASE"/>
    <property type="match status" value="1"/>
</dbReference>
<keyword evidence="6" id="KW-0648">Protein biosynthesis</keyword>
<evidence type="ECO:0000313" key="9">
    <source>
        <dbReference type="EMBL" id="VDP74390.1"/>
    </source>
</evidence>
<evidence type="ECO:0000256" key="5">
    <source>
        <dbReference type="ARBA" id="ARBA00022840"/>
    </source>
</evidence>
<evidence type="ECO:0000256" key="7">
    <source>
        <dbReference type="ARBA" id="ARBA00023146"/>
    </source>
</evidence>
<comment type="similarity">
    <text evidence="1">Belongs to the class-I aminoacyl-tRNA synthetase family.</text>
</comment>
<evidence type="ECO:0000256" key="3">
    <source>
        <dbReference type="ARBA" id="ARBA00022598"/>
    </source>
</evidence>
<dbReference type="EMBL" id="UZAN01041894">
    <property type="protein sequence ID" value="VDP74390.1"/>
    <property type="molecule type" value="Genomic_DNA"/>
</dbReference>
<dbReference type="AlphaFoldDB" id="A0A3P8G8E2"/>
<protein>
    <recommendedName>
        <fullName evidence="2">leucine--tRNA ligase</fullName>
        <ecNumber evidence="2">6.1.1.4</ecNumber>
    </recommendedName>
</protein>